<dbReference type="Proteomes" id="UP000013984">
    <property type="component" value="Unassembled WGS sequence"/>
</dbReference>
<protein>
    <submittedName>
        <fullName evidence="2">Lipoprotein</fullName>
    </submittedName>
</protein>
<keyword evidence="1" id="KW-0812">Transmembrane</keyword>
<gene>
    <name evidence="2" type="ORF">LEP1GSC195_1377</name>
</gene>
<comment type="caution">
    <text evidence="2">The sequence shown here is derived from an EMBL/GenBank/DDBJ whole genome shotgun (WGS) entry which is preliminary data.</text>
</comment>
<proteinExistence type="predicted"/>
<evidence type="ECO:0000256" key="1">
    <source>
        <dbReference type="SAM" id="Phobius"/>
    </source>
</evidence>
<reference evidence="2" key="1">
    <citation type="submission" date="2013-04" db="EMBL/GenBank/DDBJ databases">
        <authorList>
            <person name="Harkins D.M."/>
            <person name="Durkin A.S."/>
            <person name="Brinkac L.M."/>
            <person name="Haft D.H."/>
            <person name="Selengut J.D."/>
            <person name="Sanka R."/>
            <person name="DePew J."/>
            <person name="Purushe J."/>
            <person name="Galloway R.L."/>
            <person name="Vinetz J.M."/>
            <person name="Sutton G.G."/>
            <person name="Nierman W.C."/>
            <person name="Fouts D.E."/>
        </authorList>
    </citation>
    <scope>NUCLEOTIDE SEQUENCE [LARGE SCALE GENOMIC DNA]</scope>
    <source>
        <strain evidence="2">CDC</strain>
    </source>
</reference>
<evidence type="ECO:0000313" key="3">
    <source>
        <dbReference type="Proteomes" id="UP000013984"/>
    </source>
</evidence>
<accession>R8ZXY4</accession>
<keyword evidence="1" id="KW-1133">Transmembrane helix</keyword>
<sequence>MKQGIIILSLIGGILGLFGGACNFTGSACVAGTNKALNKHSNSKQSIEEIEKSEKEMQDIAMKGVVGGFFSLIAIIAGPLSTKFQSKRISFIFALIIIISGIVNISSLNIISGLIIFAAGLLACVNVFLKKS</sequence>
<dbReference type="PROSITE" id="PS51257">
    <property type="entry name" value="PROKAR_LIPOPROTEIN"/>
    <property type="match status" value="1"/>
</dbReference>
<evidence type="ECO:0000313" key="2">
    <source>
        <dbReference type="EMBL" id="EOQ94793.1"/>
    </source>
</evidence>
<dbReference type="RefSeq" id="WP_015683103.1">
    <property type="nucleotide sequence ID" value="NZ_AOGZ02000020.1"/>
</dbReference>
<organism evidence="2 3">
    <name type="scientific">Leptospira wolbachii serovar Codice str. CDC</name>
    <dbReference type="NCBI Taxonomy" id="1218599"/>
    <lineage>
        <taxon>Bacteria</taxon>
        <taxon>Pseudomonadati</taxon>
        <taxon>Spirochaetota</taxon>
        <taxon>Spirochaetia</taxon>
        <taxon>Leptospirales</taxon>
        <taxon>Leptospiraceae</taxon>
        <taxon>Leptospira</taxon>
    </lineage>
</organism>
<feature type="transmembrane region" description="Helical" evidence="1">
    <location>
        <begin position="111"/>
        <end position="129"/>
    </location>
</feature>
<keyword evidence="1" id="KW-0472">Membrane</keyword>
<dbReference type="AlphaFoldDB" id="R8ZXY4"/>
<dbReference type="STRING" id="1218599.LEP1GSC195_1377"/>
<keyword evidence="3" id="KW-1185">Reference proteome</keyword>
<keyword evidence="2" id="KW-0449">Lipoprotein</keyword>
<name>R8ZXY4_9LEPT</name>
<dbReference type="EMBL" id="AOGZ02000020">
    <property type="protein sequence ID" value="EOQ94793.1"/>
    <property type="molecule type" value="Genomic_DNA"/>
</dbReference>
<feature type="transmembrane region" description="Helical" evidence="1">
    <location>
        <begin position="60"/>
        <end position="77"/>
    </location>
</feature>
<feature type="transmembrane region" description="Helical" evidence="1">
    <location>
        <begin position="89"/>
        <end position="105"/>
    </location>
</feature>